<gene>
    <name evidence="2" type="ORF">FPK29_04500</name>
</gene>
<dbReference type="InterPro" id="IPR050312">
    <property type="entry name" value="IolE/XylAMocC-like"/>
</dbReference>
<organism evidence="2 3">
    <name type="scientific">Bifidobacterium asteroides</name>
    <dbReference type="NCBI Taxonomy" id="1684"/>
    <lineage>
        <taxon>Bacteria</taxon>
        <taxon>Bacillati</taxon>
        <taxon>Actinomycetota</taxon>
        <taxon>Actinomycetes</taxon>
        <taxon>Bifidobacteriales</taxon>
        <taxon>Bifidobacteriaceae</taxon>
        <taxon>Bifidobacterium</taxon>
    </lineage>
</organism>
<dbReference type="Proteomes" id="UP000317536">
    <property type="component" value="Unassembled WGS sequence"/>
</dbReference>
<evidence type="ECO:0000259" key="1">
    <source>
        <dbReference type="Pfam" id="PF01261"/>
    </source>
</evidence>
<feature type="domain" description="Xylose isomerase-like TIM barrel" evidence="1">
    <location>
        <begin position="20"/>
        <end position="281"/>
    </location>
</feature>
<dbReference type="PANTHER" id="PTHR12110">
    <property type="entry name" value="HYDROXYPYRUVATE ISOMERASE"/>
    <property type="match status" value="1"/>
</dbReference>
<sequence length="294" mass="32414">MALISMNQTVTMYGNVRTDIRLAKEAGYDGIDLQTPKLYRYLDKGFTAKSLLPLLDGLAVSDIGSIQDIEREGSAARDLMDEVRRMCQVASELGAQYIQLCTGPGRWEVVEDYAAGRLADDDPRYRGFLGRDEAEMIRVTAQNVQEAADIAADFNLGIYLEPLAWAPLNRCRQILEVIDQASRPNIGLAVDTWQFYSAGDTPDDVRALPGDLIKAVHVSDGLALTPGKDVANMDIYRNTMIGGGVIPLQEWLDAVKSTGFDGWYCPEIFSDRASEEDMATMAALTRQTIASLLY</sequence>
<name>A0A0F4LZQ2_9BIFI</name>
<dbReference type="Pfam" id="PF01261">
    <property type="entry name" value="AP_endonuc_2"/>
    <property type="match status" value="1"/>
</dbReference>
<dbReference type="SUPFAM" id="SSF51658">
    <property type="entry name" value="Xylose isomerase-like"/>
    <property type="match status" value="1"/>
</dbReference>
<reference evidence="2 3" key="1">
    <citation type="submission" date="2019-07" db="EMBL/GenBank/DDBJ databases">
        <title>Bifidobacterium asteroides genomes.</title>
        <authorList>
            <person name="Zheng H."/>
        </authorList>
    </citation>
    <scope>NUCLEOTIDE SEQUENCE [LARGE SCALE GENOMIC DNA]</scope>
    <source>
        <strain evidence="2 3">W8111</strain>
    </source>
</reference>
<accession>A0A0F4LZQ2</accession>
<dbReference type="InterPro" id="IPR036237">
    <property type="entry name" value="Xyl_isomerase-like_sf"/>
</dbReference>
<keyword evidence="2" id="KW-0413">Isomerase</keyword>
<evidence type="ECO:0000313" key="3">
    <source>
        <dbReference type="Proteomes" id="UP000317536"/>
    </source>
</evidence>
<dbReference type="InterPro" id="IPR013022">
    <property type="entry name" value="Xyl_isomerase-like_TIM-brl"/>
</dbReference>
<dbReference type="AlphaFoldDB" id="A0A0F4LZQ2"/>
<evidence type="ECO:0000313" key="2">
    <source>
        <dbReference type="EMBL" id="TSJ85627.1"/>
    </source>
</evidence>
<comment type="caution">
    <text evidence="2">The sequence shown here is derived from an EMBL/GenBank/DDBJ whole genome shotgun (WGS) entry which is preliminary data.</text>
</comment>
<dbReference type="EMBL" id="VMHJ01000002">
    <property type="protein sequence ID" value="TSJ85627.1"/>
    <property type="molecule type" value="Genomic_DNA"/>
</dbReference>
<dbReference type="OrthoDB" id="9780241at2"/>
<dbReference type="Gene3D" id="3.20.20.150">
    <property type="entry name" value="Divalent-metal-dependent TIM barrel enzymes"/>
    <property type="match status" value="1"/>
</dbReference>
<dbReference type="GO" id="GO:0016853">
    <property type="term" value="F:isomerase activity"/>
    <property type="evidence" value="ECO:0007669"/>
    <property type="project" value="UniProtKB-KW"/>
</dbReference>
<protein>
    <submittedName>
        <fullName evidence="2">Sugar phosphate isomerase/epimerase</fullName>
    </submittedName>
</protein>
<dbReference type="PANTHER" id="PTHR12110:SF48">
    <property type="entry name" value="BLL3656 PROTEIN"/>
    <property type="match status" value="1"/>
</dbReference>
<proteinExistence type="predicted"/>